<evidence type="ECO:0000259" key="1">
    <source>
        <dbReference type="Pfam" id="PF08818"/>
    </source>
</evidence>
<proteinExistence type="predicted"/>
<dbReference type="AlphaFoldDB" id="A0A917MDP3"/>
<comment type="caution">
    <text evidence="2">The sequence shown here is derived from an EMBL/GenBank/DDBJ whole genome shotgun (WGS) entry which is preliminary data.</text>
</comment>
<dbReference type="EMBL" id="BMER01000004">
    <property type="protein sequence ID" value="GGG96189.1"/>
    <property type="molecule type" value="Genomic_DNA"/>
</dbReference>
<dbReference type="Proteomes" id="UP000660862">
    <property type="component" value="Unassembled WGS sequence"/>
</dbReference>
<reference evidence="2" key="1">
    <citation type="journal article" date="2014" name="Int. J. Syst. Evol. Microbiol.">
        <title>Complete genome sequence of Corynebacterium casei LMG S-19264T (=DSM 44701T), isolated from a smear-ripened cheese.</title>
        <authorList>
            <consortium name="US DOE Joint Genome Institute (JGI-PGF)"/>
            <person name="Walter F."/>
            <person name="Albersmeier A."/>
            <person name="Kalinowski J."/>
            <person name="Ruckert C."/>
        </authorList>
    </citation>
    <scope>NUCLEOTIDE SEQUENCE</scope>
    <source>
        <strain evidence="2">CGMCC 1.12195</strain>
    </source>
</reference>
<dbReference type="InterPro" id="IPR014922">
    <property type="entry name" value="YdhG-like"/>
</dbReference>
<keyword evidence="3" id="KW-1185">Reference proteome</keyword>
<dbReference type="SUPFAM" id="SSF159888">
    <property type="entry name" value="YdhG-like"/>
    <property type="match status" value="1"/>
</dbReference>
<reference evidence="2" key="2">
    <citation type="submission" date="2020-09" db="EMBL/GenBank/DDBJ databases">
        <authorList>
            <person name="Sun Q."/>
            <person name="Zhou Y."/>
        </authorList>
    </citation>
    <scope>NUCLEOTIDE SEQUENCE</scope>
    <source>
        <strain evidence="2">CGMCC 1.12195</strain>
    </source>
</reference>
<dbReference type="RefSeq" id="WP_188507313.1">
    <property type="nucleotide sequence ID" value="NZ_BMER01000004.1"/>
</dbReference>
<accession>A0A917MDP3</accession>
<sequence>MSPSKSKTVDEYIQAAPEHARKKLNELRSLLKSVAPNASEGLKWGQPVLMERRILFSYAAFKNHLTWMPTGPAIIPFSEELSTFKTGKDTIQFPYDRPLPTELIKKIATFRYRDVIENDARWMY</sequence>
<dbReference type="Gene3D" id="3.90.1150.200">
    <property type="match status" value="1"/>
</dbReference>
<dbReference type="Pfam" id="PF08818">
    <property type="entry name" value="DUF1801"/>
    <property type="match status" value="1"/>
</dbReference>
<gene>
    <name evidence="2" type="ORF">GCM10007415_34280</name>
</gene>
<name>A0A917MDP3_9SPHI</name>
<evidence type="ECO:0000313" key="2">
    <source>
        <dbReference type="EMBL" id="GGG96189.1"/>
    </source>
</evidence>
<protein>
    <recommendedName>
        <fullName evidence="1">YdhG-like domain-containing protein</fullName>
    </recommendedName>
</protein>
<evidence type="ECO:0000313" key="3">
    <source>
        <dbReference type="Proteomes" id="UP000660862"/>
    </source>
</evidence>
<feature type="domain" description="YdhG-like" evidence="1">
    <location>
        <begin position="21"/>
        <end position="110"/>
    </location>
</feature>
<organism evidence="2 3">
    <name type="scientific">Parapedobacter pyrenivorans</name>
    <dbReference type="NCBI Taxonomy" id="1305674"/>
    <lineage>
        <taxon>Bacteria</taxon>
        <taxon>Pseudomonadati</taxon>
        <taxon>Bacteroidota</taxon>
        <taxon>Sphingobacteriia</taxon>
        <taxon>Sphingobacteriales</taxon>
        <taxon>Sphingobacteriaceae</taxon>
        <taxon>Parapedobacter</taxon>
    </lineage>
</organism>